<dbReference type="SMART" id="SM00382">
    <property type="entry name" value="AAA"/>
    <property type="match status" value="1"/>
</dbReference>
<dbReference type="FunFam" id="3.40.50.300:FF:000134">
    <property type="entry name" value="Iron-enterobactin ABC transporter ATP-binding protein"/>
    <property type="match status" value="1"/>
</dbReference>
<sequence length="262" mass="28388">MRVELNGVSVTAAGKQLIDEVSLGVPSGTVVGLVGPNGSGKSTTLRCVFRALRPTAGRIELDGRELSGIRLKESARHLAALTQDNHSEFDFTVAEVVSMGRTPHQGSLRAMSTMDQQVCEDALRRVGAVGLAHRGFLTLSGGERQRVLIARALAQQPSVLVMDEPTNHLDIRHQLEVLRLVRELDLTVLAALHDLNLAATFCDRLCVLADGRIVADGPPREVLTAELVHQVFDVHADVVDHPTTGAVQLLYHAQPPFDQDQE</sequence>
<gene>
    <name evidence="5" type="ORF">EV191_104213</name>
</gene>
<dbReference type="OrthoDB" id="4131at2"/>
<dbReference type="AlphaFoldDB" id="A0A4V2SU93"/>
<feature type="domain" description="ABC transporter" evidence="4">
    <location>
        <begin position="3"/>
        <end position="235"/>
    </location>
</feature>
<dbReference type="InterPro" id="IPR017871">
    <property type="entry name" value="ABC_transporter-like_CS"/>
</dbReference>
<dbReference type="GO" id="GO:0016887">
    <property type="term" value="F:ATP hydrolysis activity"/>
    <property type="evidence" value="ECO:0007669"/>
    <property type="project" value="InterPro"/>
</dbReference>
<dbReference type="RefSeq" id="WP_132877353.1">
    <property type="nucleotide sequence ID" value="NZ_SLXQ01000004.1"/>
</dbReference>
<proteinExistence type="predicted"/>
<dbReference type="GO" id="GO:0005524">
    <property type="term" value="F:ATP binding"/>
    <property type="evidence" value="ECO:0007669"/>
    <property type="project" value="UniProtKB-KW"/>
</dbReference>
<dbReference type="Proteomes" id="UP000294911">
    <property type="component" value="Unassembled WGS sequence"/>
</dbReference>
<comment type="caution">
    <text evidence="5">The sequence shown here is derived from an EMBL/GenBank/DDBJ whole genome shotgun (WGS) entry which is preliminary data.</text>
</comment>
<dbReference type="Gene3D" id="3.40.50.300">
    <property type="entry name" value="P-loop containing nucleotide triphosphate hydrolases"/>
    <property type="match status" value="1"/>
</dbReference>
<evidence type="ECO:0000256" key="2">
    <source>
        <dbReference type="ARBA" id="ARBA00022741"/>
    </source>
</evidence>
<protein>
    <submittedName>
        <fullName evidence="5">Iron complex transport system ATP-binding protein</fullName>
    </submittedName>
</protein>
<dbReference type="CDD" id="cd03214">
    <property type="entry name" value="ABC_Iron-Siderophores_B12_Hemin"/>
    <property type="match status" value="1"/>
</dbReference>
<evidence type="ECO:0000313" key="6">
    <source>
        <dbReference type="Proteomes" id="UP000294911"/>
    </source>
</evidence>
<evidence type="ECO:0000256" key="1">
    <source>
        <dbReference type="ARBA" id="ARBA00022448"/>
    </source>
</evidence>
<accession>A0A4V2SU93</accession>
<reference evidence="5 6" key="1">
    <citation type="submission" date="2019-03" db="EMBL/GenBank/DDBJ databases">
        <title>Genomic Encyclopedia of Type Strains, Phase IV (KMG-IV): sequencing the most valuable type-strain genomes for metagenomic binning, comparative biology and taxonomic classification.</title>
        <authorList>
            <person name="Goeker M."/>
        </authorList>
    </citation>
    <scope>NUCLEOTIDE SEQUENCE [LARGE SCALE GENOMIC DNA]</scope>
    <source>
        <strain evidence="5 6">DSM 45765</strain>
    </source>
</reference>
<dbReference type="PROSITE" id="PS50893">
    <property type="entry name" value="ABC_TRANSPORTER_2"/>
    <property type="match status" value="1"/>
</dbReference>
<keyword evidence="6" id="KW-1185">Reference proteome</keyword>
<dbReference type="SUPFAM" id="SSF52540">
    <property type="entry name" value="P-loop containing nucleoside triphosphate hydrolases"/>
    <property type="match status" value="1"/>
</dbReference>
<keyword evidence="1" id="KW-0813">Transport</keyword>
<dbReference type="EMBL" id="SLXQ01000004">
    <property type="protein sequence ID" value="TCP53646.1"/>
    <property type="molecule type" value="Genomic_DNA"/>
</dbReference>
<evidence type="ECO:0000313" key="5">
    <source>
        <dbReference type="EMBL" id="TCP53646.1"/>
    </source>
</evidence>
<dbReference type="InterPro" id="IPR003593">
    <property type="entry name" value="AAA+_ATPase"/>
</dbReference>
<keyword evidence="3 5" id="KW-0067">ATP-binding</keyword>
<evidence type="ECO:0000256" key="3">
    <source>
        <dbReference type="ARBA" id="ARBA00022840"/>
    </source>
</evidence>
<dbReference type="PANTHER" id="PTHR42794">
    <property type="entry name" value="HEMIN IMPORT ATP-BINDING PROTEIN HMUV"/>
    <property type="match status" value="1"/>
</dbReference>
<dbReference type="InterPro" id="IPR003439">
    <property type="entry name" value="ABC_transporter-like_ATP-bd"/>
</dbReference>
<dbReference type="PROSITE" id="PS00211">
    <property type="entry name" value="ABC_TRANSPORTER_1"/>
    <property type="match status" value="1"/>
</dbReference>
<organism evidence="5 6">
    <name type="scientific">Tamaricihabitans halophyticus</name>
    <dbReference type="NCBI Taxonomy" id="1262583"/>
    <lineage>
        <taxon>Bacteria</taxon>
        <taxon>Bacillati</taxon>
        <taxon>Actinomycetota</taxon>
        <taxon>Actinomycetes</taxon>
        <taxon>Pseudonocardiales</taxon>
        <taxon>Pseudonocardiaceae</taxon>
        <taxon>Tamaricihabitans</taxon>
    </lineage>
</organism>
<dbReference type="Pfam" id="PF00005">
    <property type="entry name" value="ABC_tran"/>
    <property type="match status" value="1"/>
</dbReference>
<name>A0A4V2SU93_9PSEU</name>
<keyword evidence="2" id="KW-0547">Nucleotide-binding</keyword>
<evidence type="ECO:0000259" key="4">
    <source>
        <dbReference type="PROSITE" id="PS50893"/>
    </source>
</evidence>
<dbReference type="PANTHER" id="PTHR42794:SF2">
    <property type="entry name" value="ABC TRANSPORTER ATP-BINDING PROTEIN"/>
    <property type="match status" value="1"/>
</dbReference>
<dbReference type="InterPro" id="IPR027417">
    <property type="entry name" value="P-loop_NTPase"/>
</dbReference>